<dbReference type="OrthoDB" id="10434838at2759"/>
<proteinExistence type="predicted"/>
<evidence type="ECO:0000256" key="2">
    <source>
        <dbReference type="SAM" id="SignalP"/>
    </source>
</evidence>
<name>A0A6G5A2B0_RHIMP</name>
<feature type="compositionally biased region" description="Basic and acidic residues" evidence="1">
    <location>
        <begin position="122"/>
        <end position="137"/>
    </location>
</feature>
<dbReference type="EMBL" id="GIKN01002882">
    <property type="protein sequence ID" value="NIE45155.1"/>
    <property type="molecule type" value="Transcribed_RNA"/>
</dbReference>
<feature type="signal peptide" evidence="2">
    <location>
        <begin position="1"/>
        <end position="23"/>
    </location>
</feature>
<feature type="region of interest" description="Disordered" evidence="1">
    <location>
        <begin position="104"/>
        <end position="155"/>
    </location>
</feature>
<dbReference type="AlphaFoldDB" id="A0A6G5A2B0"/>
<sequence length="155" mass="17853">MGPPLRSVFAAVVLVVALPHIKAWVTGQWHCHRLIPLSVTSVATPCTFPCLLLSSHYGQHSIIVRHEADGTPCRVKKSPLGEYQESKCRNGVCQLLDSRLHLKRMKRETIHSRKRRSSGSMRRIEASGKEENKQDSSKKRRRKRKRKRKRRKQLA</sequence>
<evidence type="ECO:0000313" key="3">
    <source>
        <dbReference type="EMBL" id="NIE45155.1"/>
    </source>
</evidence>
<feature type="chain" id="PRO_5026104885" evidence="2">
    <location>
        <begin position="24"/>
        <end position="155"/>
    </location>
</feature>
<keyword evidence="2" id="KW-0732">Signal</keyword>
<evidence type="ECO:0000256" key="1">
    <source>
        <dbReference type="SAM" id="MobiDB-lite"/>
    </source>
</evidence>
<feature type="compositionally biased region" description="Basic residues" evidence="1">
    <location>
        <begin position="138"/>
        <end position="155"/>
    </location>
</feature>
<reference evidence="3" key="1">
    <citation type="submission" date="2020-03" db="EMBL/GenBank/DDBJ databases">
        <title>A transcriptome and proteome of the tick Rhipicephalus microplus shaped by the genetic composition of its hosts and developmental stage.</title>
        <authorList>
            <person name="Garcia G.R."/>
            <person name="Ribeiro J.M.C."/>
            <person name="Maruyama S.R."/>
            <person name="Gardinasse L.G."/>
            <person name="Nelson K."/>
            <person name="Ferreira B.R."/>
            <person name="Andrade T.G."/>
            <person name="Santos I.K.F.M."/>
        </authorList>
    </citation>
    <scope>NUCLEOTIDE SEQUENCE</scope>
    <source>
        <strain evidence="3">NSGR</strain>
        <tissue evidence="3">Salivary glands</tissue>
    </source>
</reference>
<accession>A0A6G5A2B0</accession>
<dbReference type="VEuPathDB" id="VectorBase:LOC119159867"/>
<feature type="compositionally biased region" description="Basic residues" evidence="1">
    <location>
        <begin position="104"/>
        <end position="117"/>
    </location>
</feature>
<protein>
    <submittedName>
        <fullName evidence="3">Putative conserved secreted protein</fullName>
    </submittedName>
</protein>
<organism evidence="3">
    <name type="scientific">Rhipicephalus microplus</name>
    <name type="common">Cattle tick</name>
    <name type="synonym">Boophilus microplus</name>
    <dbReference type="NCBI Taxonomy" id="6941"/>
    <lineage>
        <taxon>Eukaryota</taxon>
        <taxon>Metazoa</taxon>
        <taxon>Ecdysozoa</taxon>
        <taxon>Arthropoda</taxon>
        <taxon>Chelicerata</taxon>
        <taxon>Arachnida</taxon>
        <taxon>Acari</taxon>
        <taxon>Parasitiformes</taxon>
        <taxon>Ixodida</taxon>
        <taxon>Ixodoidea</taxon>
        <taxon>Ixodidae</taxon>
        <taxon>Rhipicephalinae</taxon>
        <taxon>Rhipicephalus</taxon>
        <taxon>Boophilus</taxon>
    </lineage>
</organism>